<dbReference type="PROSITE" id="PS00455">
    <property type="entry name" value="AMP_BINDING"/>
    <property type="match status" value="1"/>
</dbReference>
<evidence type="ECO:0000259" key="1">
    <source>
        <dbReference type="Pfam" id="PF00501"/>
    </source>
</evidence>
<dbReference type="PANTHER" id="PTHR43767">
    <property type="entry name" value="LONG-CHAIN-FATTY-ACID--COA LIGASE"/>
    <property type="match status" value="1"/>
</dbReference>
<dbReference type="InterPro" id="IPR045851">
    <property type="entry name" value="AMP-bd_C_sf"/>
</dbReference>
<dbReference type="Proteomes" id="UP001240447">
    <property type="component" value="Unassembled WGS sequence"/>
</dbReference>
<dbReference type="Pfam" id="PF13193">
    <property type="entry name" value="AMP-binding_C"/>
    <property type="match status" value="1"/>
</dbReference>
<keyword evidence="4" id="KW-1185">Reference proteome</keyword>
<accession>A0ABT9NK07</accession>
<feature type="domain" description="AMP-binding enzyme C-terminal" evidence="2">
    <location>
        <begin position="444"/>
        <end position="519"/>
    </location>
</feature>
<dbReference type="SUPFAM" id="SSF56801">
    <property type="entry name" value="Acetyl-CoA synthetase-like"/>
    <property type="match status" value="1"/>
</dbReference>
<proteinExistence type="predicted"/>
<reference evidence="3 4" key="1">
    <citation type="submission" date="2023-07" db="EMBL/GenBank/DDBJ databases">
        <title>Sequencing the genomes of 1000 actinobacteria strains.</title>
        <authorList>
            <person name="Klenk H.-P."/>
        </authorList>
    </citation>
    <scope>NUCLEOTIDE SEQUENCE [LARGE SCALE GENOMIC DNA]</scope>
    <source>
        <strain evidence="3 4">GD13</strain>
    </source>
</reference>
<dbReference type="NCBIfam" id="NF005863">
    <property type="entry name" value="PRK07798.1"/>
    <property type="match status" value="1"/>
</dbReference>
<dbReference type="Gene3D" id="3.40.50.12780">
    <property type="entry name" value="N-terminal domain of ligase-like"/>
    <property type="match status" value="1"/>
</dbReference>
<dbReference type="InterPro" id="IPR020845">
    <property type="entry name" value="AMP-binding_CS"/>
</dbReference>
<sequence>MALHIADLFEHTVDVVPDRTALIVGDHRSTYAELDAAANRFAHHLRAAGIQPNEHVGLMARNIPEHVAAMLGCFKARVVPININYRYVRGELDYLVDNSEMVALIHEAQYSTVLDEVVPKHRRLRHQLVIEDGTGLRPTAYDAGEWDAAVAAQPETRDFGERSPDDVFIVYTGGTTGYPKGVMWRHEDVWRTLGGGIDFVTKLPLAEHDQSAGAADLDPLTCLQLGPIMHANGQWGMLLRFFTGHTNVLLPKFDADTVWRTVEQERVNTISLIGDAMARPLIEAYESGSYDASTLTTITSAAAIFSAEVKERWLTALPGVLVMDIIGSSETGMTGNGRIEKDTLADKGSLVAVGPETVVLDDEDRVLDLETNVGAIGRMARGGSIPLGYFGDPEKTARTFRVIDGVRYAVPGDFVQIEPGNKLTLLGRGSNCINTGGEKVYPEEVEVALKSHPDVYDTLVIGLPDPTYGQQVAALVQTRDGAELDADDVRRHLRTRLSGYKIPRTLQQVPQIPRHVTGKADYKTAHEMSASVAASRESEVAR</sequence>
<name>A0ABT9NK07_9ACTN</name>
<dbReference type="Pfam" id="PF00501">
    <property type="entry name" value="AMP-binding"/>
    <property type="match status" value="1"/>
</dbReference>
<dbReference type="RefSeq" id="WP_068118150.1">
    <property type="nucleotide sequence ID" value="NZ_CCXJ01000122.1"/>
</dbReference>
<evidence type="ECO:0000259" key="2">
    <source>
        <dbReference type="Pfam" id="PF13193"/>
    </source>
</evidence>
<dbReference type="InterPro" id="IPR025110">
    <property type="entry name" value="AMP-bd_C"/>
</dbReference>
<evidence type="ECO:0000313" key="4">
    <source>
        <dbReference type="Proteomes" id="UP001240447"/>
    </source>
</evidence>
<protein>
    <submittedName>
        <fullName evidence="3">Acyl-CoA synthetase (AMP-forming)/AMP-acid ligase II</fullName>
    </submittedName>
</protein>
<dbReference type="EMBL" id="JAUSQM010000001">
    <property type="protein sequence ID" value="MDP9820750.1"/>
    <property type="molecule type" value="Genomic_DNA"/>
</dbReference>
<dbReference type="InterPro" id="IPR042099">
    <property type="entry name" value="ANL_N_sf"/>
</dbReference>
<gene>
    <name evidence="3" type="ORF">J2S59_000559</name>
</gene>
<dbReference type="PANTHER" id="PTHR43767:SF1">
    <property type="entry name" value="NONRIBOSOMAL PEPTIDE SYNTHASE PES1 (EUROFUNG)-RELATED"/>
    <property type="match status" value="1"/>
</dbReference>
<keyword evidence="3" id="KW-0436">Ligase</keyword>
<evidence type="ECO:0000313" key="3">
    <source>
        <dbReference type="EMBL" id="MDP9820750.1"/>
    </source>
</evidence>
<comment type="caution">
    <text evidence="3">The sequence shown here is derived from an EMBL/GenBank/DDBJ whole genome shotgun (WGS) entry which is preliminary data.</text>
</comment>
<feature type="domain" description="AMP-dependent synthetase/ligase" evidence="1">
    <location>
        <begin position="9"/>
        <end position="376"/>
    </location>
</feature>
<dbReference type="Gene3D" id="3.30.300.30">
    <property type="match status" value="1"/>
</dbReference>
<dbReference type="InterPro" id="IPR000873">
    <property type="entry name" value="AMP-dep_synth/lig_dom"/>
</dbReference>
<dbReference type="InterPro" id="IPR050237">
    <property type="entry name" value="ATP-dep_AMP-bd_enzyme"/>
</dbReference>
<organism evidence="3 4">
    <name type="scientific">Nocardioides massiliensis</name>
    <dbReference type="NCBI Taxonomy" id="1325935"/>
    <lineage>
        <taxon>Bacteria</taxon>
        <taxon>Bacillati</taxon>
        <taxon>Actinomycetota</taxon>
        <taxon>Actinomycetes</taxon>
        <taxon>Propionibacteriales</taxon>
        <taxon>Nocardioidaceae</taxon>
        <taxon>Nocardioides</taxon>
    </lineage>
</organism>
<dbReference type="GO" id="GO:0016874">
    <property type="term" value="F:ligase activity"/>
    <property type="evidence" value="ECO:0007669"/>
    <property type="project" value="UniProtKB-KW"/>
</dbReference>